<dbReference type="EMBL" id="KQ459593">
    <property type="protein sequence ID" value="KPI96541.1"/>
    <property type="molecule type" value="Genomic_DNA"/>
</dbReference>
<reference evidence="10 11" key="1">
    <citation type="journal article" date="2015" name="Nat. Commun.">
        <title>Outbred genome sequencing and CRISPR/Cas9 gene editing in butterflies.</title>
        <authorList>
            <person name="Li X."/>
            <person name="Fan D."/>
            <person name="Zhang W."/>
            <person name="Liu G."/>
            <person name="Zhang L."/>
            <person name="Zhao L."/>
            <person name="Fang X."/>
            <person name="Chen L."/>
            <person name="Dong Y."/>
            <person name="Chen Y."/>
            <person name="Ding Y."/>
            <person name="Zhao R."/>
            <person name="Feng M."/>
            <person name="Zhu Y."/>
            <person name="Feng Y."/>
            <person name="Jiang X."/>
            <person name="Zhu D."/>
            <person name="Xiang H."/>
            <person name="Feng X."/>
            <person name="Li S."/>
            <person name="Wang J."/>
            <person name="Zhang G."/>
            <person name="Kronforst M.R."/>
            <person name="Wang W."/>
        </authorList>
    </citation>
    <scope>NUCLEOTIDE SEQUENCE [LARGE SCALE GENOMIC DNA]</scope>
    <source>
        <strain evidence="10">Ya'a_city_454_Px</strain>
        <tissue evidence="10">Whole body</tissue>
    </source>
</reference>
<dbReference type="GO" id="GO:0006508">
    <property type="term" value="P:proteolysis"/>
    <property type="evidence" value="ECO:0007669"/>
    <property type="project" value="UniProtKB-KW"/>
</dbReference>
<evidence type="ECO:0000256" key="6">
    <source>
        <dbReference type="PIRSR" id="PIRSR601548-3"/>
    </source>
</evidence>
<dbReference type="Proteomes" id="UP000053268">
    <property type="component" value="Unassembled WGS sequence"/>
</dbReference>
<keyword evidence="2" id="KW-0732">Signal</keyword>
<evidence type="ECO:0000256" key="1">
    <source>
        <dbReference type="ARBA" id="ARBA00008139"/>
    </source>
</evidence>
<dbReference type="InterPro" id="IPR001548">
    <property type="entry name" value="Peptidase_M2"/>
</dbReference>
<dbReference type="GO" id="GO:0016020">
    <property type="term" value="C:membrane"/>
    <property type="evidence" value="ECO:0007669"/>
    <property type="project" value="InterPro"/>
</dbReference>
<dbReference type="EC" id="3.4.-.-" evidence="9"/>
<dbReference type="GO" id="GO:0046872">
    <property type="term" value="F:metal ion binding"/>
    <property type="evidence" value="ECO:0007669"/>
    <property type="project" value="UniProtKB-KW"/>
</dbReference>
<evidence type="ECO:0000256" key="2">
    <source>
        <dbReference type="ARBA" id="ARBA00022729"/>
    </source>
</evidence>
<keyword evidence="6 9" id="KW-0479">Metal-binding</keyword>
<dbReference type="Pfam" id="PF01401">
    <property type="entry name" value="Peptidase_M2"/>
    <property type="match status" value="2"/>
</dbReference>
<keyword evidence="9" id="KW-0482">Metalloprotease</keyword>
<dbReference type="SUPFAM" id="SSF55486">
    <property type="entry name" value="Metalloproteases ('zincins'), catalytic domain"/>
    <property type="match status" value="1"/>
</dbReference>
<evidence type="ECO:0000313" key="11">
    <source>
        <dbReference type="Proteomes" id="UP000053268"/>
    </source>
</evidence>
<comment type="similarity">
    <text evidence="1 8 9">Belongs to the peptidase M2 family.</text>
</comment>
<sequence length="382" mass="44774">MDKANTNEDNILEHRSKKEQTLCFKQKDVDDLITKSKDEKVLKWIWKMWRQETGTSVKEYFKTAVDIENRAARRNGYTDVGESWREELEISNLRHYCRQLFQSVKPLYTLLHGVVRYFLRKKYGDVVPIRGPIPAHLLGNLWTQNWEPISDLIIPKSINIDESMKKKKWDVKHMQANSAFHESIGDAITIGVMTPQHLNRLGLINDTTLYSTNKDHAQAVPNVSNEDKENNTLKDSIKDDTNQLINANTDEILLLKRALNKIPQIPFSLLIDEYRWKYFENNIDAATMNKEFWAMSLEIQGISPPEDRNEEFFDLGAVYYVADNTPYIRKFMSHGNSQHWREILRDAFNEDDISAAALLRYYRPLEDFLIRLVEKHNIPLGW</sequence>
<dbReference type="GO" id="GO:0008241">
    <property type="term" value="F:peptidyl-dipeptidase activity"/>
    <property type="evidence" value="ECO:0007669"/>
    <property type="project" value="InterPro"/>
</dbReference>
<keyword evidence="3" id="KW-1015">Disulfide bond</keyword>
<accession>A0A194PSY9</accession>
<keyword evidence="11" id="KW-1185">Reference proteome</keyword>
<comment type="caution">
    <text evidence="8">Lacks conserved residue(s) required for the propagation of feature annotation.</text>
</comment>
<evidence type="ECO:0000313" key="10">
    <source>
        <dbReference type="EMBL" id="KPI96541.1"/>
    </source>
</evidence>
<evidence type="ECO:0000256" key="4">
    <source>
        <dbReference type="ARBA" id="ARBA00023180"/>
    </source>
</evidence>
<dbReference type="PRINTS" id="PR00791">
    <property type="entry name" value="PEPDIPTASEA"/>
</dbReference>
<dbReference type="STRING" id="66420.A0A194PSY9"/>
<keyword evidence="9" id="KW-0378">Hydrolase</keyword>
<protein>
    <recommendedName>
        <fullName evidence="9">Angiotensin-converting enzyme</fullName>
        <ecNumber evidence="9">3.4.-.-</ecNumber>
    </recommendedName>
</protein>
<gene>
    <name evidence="10" type="ORF">RR46_12571</name>
</gene>
<dbReference type="PANTHER" id="PTHR10514">
    <property type="entry name" value="ANGIOTENSIN-CONVERTING ENZYME"/>
    <property type="match status" value="1"/>
</dbReference>
<organism evidence="10 11">
    <name type="scientific">Papilio xuthus</name>
    <name type="common">Asian swallowtail butterfly</name>
    <dbReference type="NCBI Taxonomy" id="66420"/>
    <lineage>
        <taxon>Eukaryota</taxon>
        <taxon>Metazoa</taxon>
        <taxon>Ecdysozoa</taxon>
        <taxon>Arthropoda</taxon>
        <taxon>Hexapoda</taxon>
        <taxon>Insecta</taxon>
        <taxon>Pterygota</taxon>
        <taxon>Neoptera</taxon>
        <taxon>Endopterygota</taxon>
        <taxon>Lepidoptera</taxon>
        <taxon>Glossata</taxon>
        <taxon>Ditrysia</taxon>
        <taxon>Papilionoidea</taxon>
        <taxon>Papilionidae</taxon>
        <taxon>Papilioninae</taxon>
        <taxon>Papilio</taxon>
    </lineage>
</organism>
<dbReference type="AlphaFoldDB" id="A0A194PSY9"/>
<dbReference type="PROSITE" id="PS52011">
    <property type="entry name" value="PEPTIDASE_M2"/>
    <property type="match status" value="2"/>
</dbReference>
<keyword evidence="9" id="KW-0121">Carboxypeptidase</keyword>
<dbReference type="GO" id="GO:0008237">
    <property type="term" value="F:metallopeptidase activity"/>
    <property type="evidence" value="ECO:0007669"/>
    <property type="project" value="UniProtKB-KW"/>
</dbReference>
<proteinExistence type="inferred from homology"/>
<evidence type="ECO:0000256" key="7">
    <source>
        <dbReference type="PIRSR" id="PIRSR601548-8"/>
    </source>
</evidence>
<evidence type="ECO:0000256" key="3">
    <source>
        <dbReference type="ARBA" id="ARBA00023157"/>
    </source>
</evidence>
<keyword evidence="4 9" id="KW-0325">Glycoprotein</keyword>
<dbReference type="PANTHER" id="PTHR10514:SF27">
    <property type="entry name" value="ANGIOTENSIN-CONVERTING ENZYME"/>
    <property type="match status" value="1"/>
</dbReference>
<feature type="binding site" evidence="6">
    <location>
        <position position="216"/>
    </location>
    <ligand>
        <name>Zn(2+)</name>
        <dbReference type="ChEBI" id="CHEBI:29105"/>
        <label>1</label>
        <note>catalytic</note>
    </ligand>
</feature>
<feature type="binding site" evidence="5">
    <location>
        <position position="329"/>
    </location>
    <ligand>
        <name>chloride</name>
        <dbReference type="ChEBI" id="CHEBI:17996"/>
        <label>1</label>
    </ligand>
</feature>
<evidence type="ECO:0000256" key="9">
    <source>
        <dbReference type="RuleBase" id="RU361144"/>
    </source>
</evidence>
<evidence type="ECO:0000256" key="5">
    <source>
        <dbReference type="PIRSR" id="PIRSR601548-2"/>
    </source>
</evidence>
<keyword evidence="6 9" id="KW-0862">Zinc</keyword>
<feature type="binding site" evidence="7">
    <location>
        <position position="216"/>
    </location>
    <ligand>
        <name>Zn(2+)</name>
        <dbReference type="ChEBI" id="CHEBI:29105"/>
        <label>2</label>
        <note>catalytic</note>
    </ligand>
</feature>
<name>A0A194PSY9_PAPXU</name>
<evidence type="ECO:0000256" key="8">
    <source>
        <dbReference type="PROSITE-ProRule" id="PRU01355"/>
    </source>
</evidence>
<keyword evidence="9" id="KW-0645">Protease</keyword>
<dbReference type="GO" id="GO:0004180">
    <property type="term" value="F:carboxypeptidase activity"/>
    <property type="evidence" value="ECO:0007669"/>
    <property type="project" value="UniProtKB-KW"/>
</dbReference>
<comment type="cofactor">
    <cofactor evidence="9">
        <name>Zn(2+)</name>
        <dbReference type="ChEBI" id="CHEBI:29105"/>
    </cofactor>
    <text evidence="9">Binds 2 Zn(2+) ions per subunit.</text>
</comment>